<gene>
    <name evidence="1" type="ORF">V6W80_20070</name>
</gene>
<dbReference type="Proteomes" id="UP001372714">
    <property type="component" value="Chromosome"/>
</dbReference>
<organism evidence="1 2">
    <name type="scientific">Pseudomonas benzopyrenica</name>
    <dbReference type="NCBI Taxonomy" id="2993566"/>
    <lineage>
        <taxon>Bacteria</taxon>
        <taxon>Pseudomonadati</taxon>
        <taxon>Pseudomonadota</taxon>
        <taxon>Gammaproteobacteria</taxon>
        <taxon>Pseudomonadales</taxon>
        <taxon>Pseudomonadaceae</taxon>
        <taxon>Pseudomonas</taxon>
    </lineage>
</organism>
<reference evidence="1 2" key="1">
    <citation type="submission" date="2024-02" db="EMBL/GenBank/DDBJ databases">
        <title>The whole genome sequence of Pseudomonas benzopyrenica MLY92.</title>
        <authorList>
            <person name="Liu Y."/>
        </authorList>
    </citation>
    <scope>NUCLEOTIDE SEQUENCE [LARGE SCALE GENOMIC DNA]</scope>
    <source>
        <strain evidence="1 2">MLY92</strain>
    </source>
</reference>
<sequence>MSKFIWTEENLPQLGLIFLRTVLDNMRREGATVRFGNTGQGIKPNYQIRFPNNRSISFSGLSHEKFIGPDLFEEKNLSESFPRNVILRAYAGTKTSSQPEKA</sequence>
<proteinExistence type="predicted"/>
<dbReference type="EMBL" id="CP145723">
    <property type="protein sequence ID" value="WWM65990.1"/>
    <property type="molecule type" value="Genomic_DNA"/>
</dbReference>
<evidence type="ECO:0000313" key="2">
    <source>
        <dbReference type="Proteomes" id="UP001372714"/>
    </source>
</evidence>
<keyword evidence="2" id="KW-1185">Reference proteome</keyword>
<dbReference type="RefSeq" id="WP_338545200.1">
    <property type="nucleotide sequence ID" value="NZ_CP145723.1"/>
</dbReference>
<protein>
    <submittedName>
        <fullName evidence="1">Uncharacterized protein</fullName>
    </submittedName>
</protein>
<name>A0ABZ2FMY3_9PSED</name>
<accession>A0ABZ2FMY3</accession>
<evidence type="ECO:0000313" key="1">
    <source>
        <dbReference type="EMBL" id="WWM65990.1"/>
    </source>
</evidence>